<dbReference type="InterPro" id="IPR012340">
    <property type="entry name" value="NA-bd_OB-fold"/>
</dbReference>
<name>A0AA41QJA7_9HYPH</name>
<dbReference type="AlphaFoldDB" id="A0AA41QJA7"/>
<dbReference type="InterPro" id="IPR002878">
    <property type="entry name" value="ChsH2_C"/>
</dbReference>
<dbReference type="InterPro" id="IPR052513">
    <property type="entry name" value="Thioester_dehydratase-like"/>
</dbReference>
<feature type="domain" description="ChsH2 rubredoxin-like zinc ribbon" evidence="2">
    <location>
        <begin position="12"/>
        <end position="47"/>
    </location>
</feature>
<proteinExistence type="predicted"/>
<evidence type="ECO:0000313" key="4">
    <source>
        <dbReference type="Proteomes" id="UP001156140"/>
    </source>
</evidence>
<dbReference type="PANTHER" id="PTHR34075:SF5">
    <property type="entry name" value="BLR3430 PROTEIN"/>
    <property type="match status" value="1"/>
</dbReference>
<dbReference type="EMBL" id="JALAZD010000001">
    <property type="protein sequence ID" value="MCI0125570.1"/>
    <property type="molecule type" value="Genomic_DNA"/>
</dbReference>
<evidence type="ECO:0000313" key="3">
    <source>
        <dbReference type="EMBL" id="MCI0125570.1"/>
    </source>
</evidence>
<evidence type="ECO:0000259" key="2">
    <source>
        <dbReference type="Pfam" id="PF12172"/>
    </source>
</evidence>
<dbReference type="Pfam" id="PF01796">
    <property type="entry name" value="OB_ChsH2_C"/>
    <property type="match status" value="1"/>
</dbReference>
<dbReference type="Pfam" id="PF12172">
    <property type="entry name" value="zf-ChsH2"/>
    <property type="match status" value="1"/>
</dbReference>
<dbReference type="PANTHER" id="PTHR34075">
    <property type="entry name" value="BLR3430 PROTEIN"/>
    <property type="match status" value="1"/>
</dbReference>
<feature type="domain" description="ChsH2 C-terminal OB-fold" evidence="1">
    <location>
        <begin position="49"/>
        <end position="104"/>
    </location>
</feature>
<dbReference type="Proteomes" id="UP001156140">
    <property type="component" value="Unassembled WGS sequence"/>
</dbReference>
<dbReference type="SUPFAM" id="SSF50249">
    <property type="entry name" value="Nucleic acid-binding proteins"/>
    <property type="match status" value="1"/>
</dbReference>
<reference evidence="3" key="1">
    <citation type="submission" date="2022-03" db="EMBL/GenBank/DDBJ databases">
        <title>The complete genome sequence of a Methyloterrigena soli.</title>
        <authorList>
            <person name="Zi Z."/>
        </authorList>
    </citation>
    <scope>NUCLEOTIDE SEQUENCE</scope>
    <source>
        <strain evidence="3">M48</strain>
    </source>
</reference>
<dbReference type="RefSeq" id="WP_281734760.1">
    <property type="nucleotide sequence ID" value="NZ_JAKETQ010000001.1"/>
</dbReference>
<dbReference type="InterPro" id="IPR022002">
    <property type="entry name" value="ChsH2_Znr"/>
</dbReference>
<organism evidence="3 4">
    <name type="scientific">Paradevosia shaoguanensis</name>
    <dbReference type="NCBI Taxonomy" id="1335043"/>
    <lineage>
        <taxon>Bacteria</taxon>
        <taxon>Pseudomonadati</taxon>
        <taxon>Pseudomonadota</taxon>
        <taxon>Alphaproteobacteria</taxon>
        <taxon>Hyphomicrobiales</taxon>
        <taxon>Devosiaceae</taxon>
        <taxon>Paradevosia</taxon>
    </lineage>
</organism>
<evidence type="ECO:0000259" key="1">
    <source>
        <dbReference type="Pfam" id="PF01796"/>
    </source>
</evidence>
<accession>A0AA41QJA7</accession>
<comment type="caution">
    <text evidence="3">The sequence shown here is derived from an EMBL/GenBank/DDBJ whole genome shotgun (WGS) entry which is preliminary data.</text>
</comment>
<sequence>MFTELVPYRNFRDGLAAGELRYMQCEDCNQPFFYPRVVCPHCGGTKLAWRTSAGEGAIYSLSTIGEGEASYIVALVDLDEGFRVMSNVESTGEAPAIGDRVRARAVEARETAPARIVFDRLGSAS</sequence>
<dbReference type="Gene3D" id="6.10.30.10">
    <property type="match status" value="1"/>
</dbReference>
<protein>
    <submittedName>
        <fullName evidence="3">Zinc ribbon domain-containing protein</fullName>
    </submittedName>
</protein>
<gene>
    <name evidence="3" type="ORF">ML536_01880</name>
</gene>
<keyword evidence="4" id="KW-1185">Reference proteome</keyword>